<dbReference type="PIRSF" id="PIRSF006615">
    <property type="entry name" value="Zn_crbxpep_Taq"/>
    <property type="match status" value="1"/>
</dbReference>
<organism evidence="4 5">
    <name type="scientific">Halocynthiibacter styelae</name>
    <dbReference type="NCBI Taxonomy" id="2761955"/>
    <lineage>
        <taxon>Bacteria</taxon>
        <taxon>Pseudomonadati</taxon>
        <taxon>Pseudomonadota</taxon>
        <taxon>Alphaproteobacteria</taxon>
        <taxon>Rhodobacterales</taxon>
        <taxon>Paracoccaceae</taxon>
        <taxon>Halocynthiibacter</taxon>
    </lineage>
</organism>
<feature type="binding site" evidence="2">
    <location>
        <position position="265"/>
    </location>
    <ligand>
        <name>Zn(2+)</name>
        <dbReference type="ChEBI" id="CHEBI:29105"/>
        <note>catalytic</note>
    </ligand>
</feature>
<dbReference type="CDD" id="cd06460">
    <property type="entry name" value="M32_Taq"/>
    <property type="match status" value="1"/>
</dbReference>
<evidence type="ECO:0000313" key="4">
    <source>
        <dbReference type="EMBL" id="MBI1492281.1"/>
    </source>
</evidence>
<feature type="active site" description="Proton donor/acceptor" evidence="3">
    <location>
        <position position="262"/>
    </location>
</feature>
<dbReference type="Gene3D" id="1.10.1370.30">
    <property type="match status" value="1"/>
</dbReference>
<reference evidence="4" key="1">
    <citation type="submission" date="2020-10" db="EMBL/GenBank/DDBJ databases">
        <title>Paenihalocynthiibacter styelae gen. nov., sp. nov., isolated from stalked sea squirt Styela clava.</title>
        <authorList>
            <person name="Kim Y.-O."/>
            <person name="Yoon J.-H."/>
        </authorList>
    </citation>
    <scope>NUCLEOTIDE SEQUENCE</scope>
    <source>
        <strain evidence="4">MYP1-1</strain>
    </source>
</reference>
<feature type="binding site" evidence="2">
    <location>
        <position position="291"/>
    </location>
    <ligand>
        <name>Zn(2+)</name>
        <dbReference type="ChEBI" id="CHEBI:29105"/>
        <note>catalytic</note>
    </ligand>
</feature>
<accession>A0A8J7LNK2</accession>
<dbReference type="PANTHER" id="PTHR34217:SF1">
    <property type="entry name" value="CARBOXYPEPTIDASE 1"/>
    <property type="match status" value="1"/>
</dbReference>
<comment type="cofactor">
    <cofactor evidence="2">
        <name>Zn(2+)</name>
        <dbReference type="ChEBI" id="CHEBI:29105"/>
    </cofactor>
    <text evidence="2">Binds 1 zinc ion per subunit.</text>
</comment>
<evidence type="ECO:0000256" key="1">
    <source>
        <dbReference type="PIRNR" id="PIRNR006615"/>
    </source>
</evidence>
<dbReference type="Pfam" id="PF02074">
    <property type="entry name" value="Peptidase_M32"/>
    <property type="match status" value="1"/>
</dbReference>
<keyword evidence="1" id="KW-0378">Hydrolase</keyword>
<dbReference type="PROSITE" id="PS52034">
    <property type="entry name" value="PEPTIDASE_M32"/>
    <property type="match status" value="1"/>
</dbReference>
<keyword evidence="1" id="KW-0482">Metalloprotease</keyword>
<evidence type="ECO:0000313" key="5">
    <source>
        <dbReference type="Proteomes" id="UP000640583"/>
    </source>
</evidence>
<keyword evidence="2" id="KW-0862">Zinc</keyword>
<evidence type="ECO:0000256" key="3">
    <source>
        <dbReference type="PIRSR" id="PIRSR006615-2"/>
    </source>
</evidence>
<feature type="binding site" evidence="2">
    <location>
        <position position="261"/>
    </location>
    <ligand>
        <name>Zn(2+)</name>
        <dbReference type="ChEBI" id="CHEBI:29105"/>
        <note>catalytic</note>
    </ligand>
</feature>
<comment type="catalytic activity">
    <reaction evidence="1">
        <text>Release of a C-terminal amino acid with broad specificity, except for -Pro.</text>
        <dbReference type="EC" id="3.4.17.19"/>
    </reaction>
</comment>
<gene>
    <name evidence="4" type="ORF">H1D41_01380</name>
</gene>
<keyword evidence="1 2" id="KW-0479">Metal-binding</keyword>
<comment type="function">
    <text evidence="1">Broad specificity carboxypetidase that releases amino acids sequentially from the C-terminus, including neutral, aromatic, polar and basic residues.</text>
</comment>
<proteinExistence type="inferred from homology"/>
<comment type="similarity">
    <text evidence="1">Belongs to the peptidase M32 family.</text>
</comment>
<dbReference type="PRINTS" id="PR00998">
    <property type="entry name" value="CRBOXYPTASET"/>
</dbReference>
<dbReference type="AlphaFoldDB" id="A0A8J7LNK2"/>
<dbReference type="Proteomes" id="UP000640583">
    <property type="component" value="Unassembled WGS sequence"/>
</dbReference>
<keyword evidence="1 4" id="KW-0121">Carboxypeptidase</keyword>
<dbReference type="GO" id="GO:0046872">
    <property type="term" value="F:metal ion binding"/>
    <property type="evidence" value="ECO:0007669"/>
    <property type="project" value="UniProtKB-KW"/>
</dbReference>
<dbReference type="RefSeq" id="WP_228847221.1">
    <property type="nucleotide sequence ID" value="NZ_JADCKQ010000001.1"/>
</dbReference>
<dbReference type="GO" id="GO:0006508">
    <property type="term" value="P:proteolysis"/>
    <property type="evidence" value="ECO:0007669"/>
    <property type="project" value="UniProtKB-UniRule"/>
</dbReference>
<keyword evidence="1" id="KW-0645">Protease</keyword>
<sequence length="496" mass="55781">MSSFSELMAFQRRTEALNQTSQRLAWDQETVMPRGATAQRAEEMEAMEAVLHARRTDPRMGDWIEKASLENLTEVESANLRLLKRKFSRNSKIPADLAEALARETSLGQGIWAEARSREDFAGFAPTLEKVIQLRREEGEAMAQGEDGMGNAYDALVQDYETGATAESLGAMFDAMRPRLVALLDKVKGSSHQPKKLNGTFTPDDQMKFAHVLAERFGYDFNYGRIDKAVHPFSLGSGQEARITTRTVENDPFNCFYSTIHEVGHACYELGIDDQHLLTPLGRGISMGVHESQSRIYENQIGRSRAFTSWMYGAVREMFGDIGVENAEEFYATVNRVNDGYIRTEADELQYNLHVLLRFDLEQKLISGELAVADLPDAWNERFEADFGFAVTKPSQGCMQDVHWSVGLFGYFPTYSLGTVYSGNLNKAMRADLPDLDASLEKGDTSPATGWLRENLHQYGGLRDPRETITHACGFEPSEAPLMDYLEDKFSDIYKL</sequence>
<dbReference type="EMBL" id="JADCKQ010000001">
    <property type="protein sequence ID" value="MBI1492281.1"/>
    <property type="molecule type" value="Genomic_DNA"/>
</dbReference>
<dbReference type="EC" id="3.4.17.19" evidence="1"/>
<comment type="caution">
    <text evidence="4">The sequence shown here is derived from an EMBL/GenBank/DDBJ whole genome shotgun (WGS) entry which is preliminary data.</text>
</comment>
<evidence type="ECO:0000256" key="2">
    <source>
        <dbReference type="PIRSR" id="PIRSR006615-1"/>
    </source>
</evidence>
<keyword evidence="5" id="KW-1185">Reference proteome</keyword>
<dbReference type="PANTHER" id="PTHR34217">
    <property type="entry name" value="METAL-DEPENDENT CARBOXYPEPTIDASE"/>
    <property type="match status" value="1"/>
</dbReference>
<dbReference type="GO" id="GO:0004181">
    <property type="term" value="F:metallocarboxypeptidase activity"/>
    <property type="evidence" value="ECO:0007669"/>
    <property type="project" value="UniProtKB-UniRule"/>
</dbReference>
<protein>
    <recommendedName>
        <fullName evidence="1">Metal-dependent carboxypeptidase</fullName>
        <ecNumber evidence="1">3.4.17.19</ecNumber>
    </recommendedName>
</protein>
<name>A0A8J7LNK2_9RHOB</name>
<dbReference type="SUPFAM" id="SSF55486">
    <property type="entry name" value="Metalloproteases ('zincins'), catalytic domain"/>
    <property type="match status" value="1"/>
</dbReference>
<dbReference type="InterPro" id="IPR001333">
    <property type="entry name" value="Peptidase_M32_Taq"/>
</dbReference>